<dbReference type="GO" id="GO:0006434">
    <property type="term" value="P:seryl-tRNA aminoacylation"/>
    <property type="evidence" value="ECO:0007669"/>
    <property type="project" value="UniProtKB-UniRule"/>
</dbReference>
<keyword evidence="6 12" id="KW-0547">Nucleotide-binding</keyword>
<feature type="binding site" evidence="13">
    <location>
        <position position="229"/>
    </location>
    <ligand>
        <name>L-serine</name>
        <dbReference type="ChEBI" id="CHEBI:33384"/>
    </ligand>
</feature>
<dbReference type="InterPro" id="IPR006195">
    <property type="entry name" value="aa-tRNA-synth_II"/>
</dbReference>
<dbReference type="PROSITE" id="PS50862">
    <property type="entry name" value="AA_TRNA_LIGASE_II"/>
    <property type="match status" value="1"/>
</dbReference>
<feature type="domain" description="Aminoacyl-transfer RNA synthetases class-II family profile" evidence="15">
    <location>
        <begin position="171"/>
        <end position="408"/>
    </location>
</feature>
<evidence type="ECO:0000256" key="7">
    <source>
        <dbReference type="ARBA" id="ARBA00022840"/>
    </source>
</evidence>
<feature type="binding site" evidence="13">
    <location>
        <position position="381"/>
    </location>
    <ligand>
        <name>L-serine</name>
        <dbReference type="ChEBI" id="CHEBI:33384"/>
    </ligand>
</feature>
<evidence type="ECO:0000256" key="6">
    <source>
        <dbReference type="ARBA" id="ARBA00022741"/>
    </source>
</evidence>
<evidence type="ECO:0000256" key="8">
    <source>
        <dbReference type="ARBA" id="ARBA00022917"/>
    </source>
</evidence>
<dbReference type="EC" id="6.1.1.11" evidence="12"/>
<dbReference type="InterPro" id="IPR042103">
    <property type="entry name" value="SerRS_1_N_sf"/>
</dbReference>
<comment type="pathway">
    <text evidence="2 12">Aminoacyl-tRNA biosynthesis; selenocysteinyl-tRNA(Sec) biosynthesis; L-seryl-tRNA(Sec) from L-serine and tRNA(Sec): step 1/1.</text>
</comment>
<evidence type="ECO:0000256" key="5">
    <source>
        <dbReference type="ARBA" id="ARBA00022598"/>
    </source>
</evidence>
<comment type="catalytic activity">
    <reaction evidence="10 12">
        <text>tRNA(Sec) + L-serine + ATP = L-seryl-tRNA(Sec) + AMP + diphosphate + H(+)</text>
        <dbReference type="Rhea" id="RHEA:42580"/>
        <dbReference type="Rhea" id="RHEA-COMP:9742"/>
        <dbReference type="Rhea" id="RHEA-COMP:10128"/>
        <dbReference type="ChEBI" id="CHEBI:15378"/>
        <dbReference type="ChEBI" id="CHEBI:30616"/>
        <dbReference type="ChEBI" id="CHEBI:33019"/>
        <dbReference type="ChEBI" id="CHEBI:33384"/>
        <dbReference type="ChEBI" id="CHEBI:78442"/>
        <dbReference type="ChEBI" id="CHEBI:78533"/>
        <dbReference type="ChEBI" id="CHEBI:456215"/>
        <dbReference type="EC" id="6.1.1.11"/>
    </reaction>
</comment>
<dbReference type="InterPro" id="IPR002314">
    <property type="entry name" value="aa-tRNA-synt_IIb"/>
</dbReference>
<dbReference type="GO" id="GO:0005737">
    <property type="term" value="C:cytoplasm"/>
    <property type="evidence" value="ECO:0007669"/>
    <property type="project" value="UniProtKB-SubCell"/>
</dbReference>
<feature type="binding site" evidence="12">
    <location>
        <position position="383"/>
    </location>
    <ligand>
        <name>L-serine</name>
        <dbReference type="ChEBI" id="CHEBI:33384"/>
    </ligand>
</feature>
<dbReference type="Pfam" id="PF00587">
    <property type="entry name" value="tRNA-synt_2b"/>
    <property type="match status" value="1"/>
</dbReference>
<accession>A0A0F3PAJ4</accession>
<feature type="binding site" evidence="12">
    <location>
        <begin position="229"/>
        <end position="231"/>
    </location>
    <ligand>
        <name>L-serine</name>
        <dbReference type="ChEBI" id="CHEBI:33384"/>
    </ligand>
</feature>
<dbReference type="NCBIfam" id="TIGR00414">
    <property type="entry name" value="serS"/>
    <property type="match status" value="1"/>
</dbReference>
<dbReference type="InterPro" id="IPR010978">
    <property type="entry name" value="tRNA-bd_arm"/>
</dbReference>
<evidence type="ECO:0000256" key="12">
    <source>
        <dbReference type="HAMAP-Rule" id="MF_00176"/>
    </source>
</evidence>
<feature type="binding site" evidence="13">
    <location>
        <position position="260"/>
    </location>
    <ligand>
        <name>L-serine</name>
        <dbReference type="ChEBI" id="CHEBI:33384"/>
    </ligand>
</feature>
<evidence type="ECO:0000313" key="17">
    <source>
        <dbReference type="Proteomes" id="UP000033671"/>
    </source>
</evidence>
<dbReference type="PATRIC" id="fig|1359175.3.peg.347"/>
<comment type="caution">
    <text evidence="16">The sequence shown here is derived from an EMBL/GenBank/DDBJ whole genome shotgun (WGS) entry which is preliminary data.</text>
</comment>
<dbReference type="InterPro" id="IPR015866">
    <property type="entry name" value="Ser-tRNA-synth_1_N"/>
</dbReference>
<keyword evidence="7 12" id="KW-0067">ATP-binding</keyword>
<keyword evidence="8 12" id="KW-0648">Protein biosynthesis</keyword>
<proteinExistence type="inferred from homology"/>
<dbReference type="PANTHER" id="PTHR43697">
    <property type="entry name" value="SERYL-TRNA SYNTHETASE"/>
    <property type="match status" value="1"/>
</dbReference>
<evidence type="ECO:0000256" key="4">
    <source>
        <dbReference type="ARBA" id="ARBA00022490"/>
    </source>
</evidence>
<evidence type="ECO:0000256" key="3">
    <source>
        <dbReference type="ARBA" id="ARBA00010728"/>
    </source>
</evidence>
<evidence type="ECO:0000256" key="9">
    <source>
        <dbReference type="ARBA" id="ARBA00023146"/>
    </source>
</evidence>
<dbReference type="PRINTS" id="PR00981">
    <property type="entry name" value="TRNASYNTHSER"/>
</dbReference>
<evidence type="ECO:0000256" key="13">
    <source>
        <dbReference type="PIRSR" id="PIRSR001529-1"/>
    </source>
</evidence>
<dbReference type="UniPathway" id="UPA00906">
    <property type="reaction ID" value="UER00895"/>
</dbReference>
<dbReference type="InterPro" id="IPR002317">
    <property type="entry name" value="Ser-tRNA-ligase_type_1"/>
</dbReference>
<protein>
    <recommendedName>
        <fullName evidence="12">Serine--tRNA ligase</fullName>
        <ecNumber evidence="12">6.1.1.11</ecNumber>
    </recommendedName>
    <alternativeName>
        <fullName evidence="12">Seryl-tRNA synthetase</fullName>
        <shortName evidence="12">SerRS</shortName>
    </alternativeName>
    <alternativeName>
        <fullName evidence="12">Seryl-tRNA(Ser/Sec) synthetase</fullName>
    </alternativeName>
</protein>
<dbReference type="GO" id="GO:0016260">
    <property type="term" value="P:selenocysteine biosynthetic process"/>
    <property type="evidence" value="ECO:0007669"/>
    <property type="project" value="UniProtKB-UniRule"/>
</dbReference>
<keyword evidence="9 12" id="KW-0030">Aminoacyl-tRNA synthetase</keyword>
<dbReference type="SUPFAM" id="SSF46589">
    <property type="entry name" value="tRNA-binding arm"/>
    <property type="match status" value="1"/>
</dbReference>
<feature type="binding site" evidence="12 13">
    <location>
        <position position="283"/>
    </location>
    <ligand>
        <name>L-serine</name>
        <dbReference type="ChEBI" id="CHEBI:33384"/>
    </ligand>
</feature>
<evidence type="ECO:0000313" key="16">
    <source>
        <dbReference type="EMBL" id="KJV76931.1"/>
    </source>
</evidence>
<organism evidence="16 17">
    <name type="scientific">Orientia tsutsugamushi str. TA716</name>
    <dbReference type="NCBI Taxonomy" id="1359175"/>
    <lineage>
        <taxon>Bacteria</taxon>
        <taxon>Pseudomonadati</taxon>
        <taxon>Pseudomonadota</taxon>
        <taxon>Alphaproteobacteria</taxon>
        <taxon>Rickettsiales</taxon>
        <taxon>Rickettsiaceae</taxon>
        <taxon>Rickettsieae</taxon>
        <taxon>Orientia</taxon>
    </lineage>
</organism>
<keyword evidence="5 12" id="KW-0436">Ligase</keyword>
<comment type="similarity">
    <text evidence="3 12">Belongs to the class-II aminoacyl-tRNA synthetase family. Type-1 seryl-tRNA synthetase subfamily.</text>
</comment>
<dbReference type="PANTHER" id="PTHR43697:SF1">
    <property type="entry name" value="SERINE--TRNA LIGASE"/>
    <property type="match status" value="1"/>
</dbReference>
<keyword evidence="4 12" id="KW-0963">Cytoplasm</keyword>
<dbReference type="GO" id="GO:0004828">
    <property type="term" value="F:serine-tRNA ligase activity"/>
    <property type="evidence" value="ECO:0007669"/>
    <property type="project" value="UniProtKB-UniRule"/>
</dbReference>
<evidence type="ECO:0000256" key="11">
    <source>
        <dbReference type="ARBA" id="ARBA00048823"/>
    </source>
</evidence>
<evidence type="ECO:0000256" key="1">
    <source>
        <dbReference type="ARBA" id="ARBA00004496"/>
    </source>
</evidence>
<comment type="catalytic activity">
    <reaction evidence="11 12">
        <text>tRNA(Ser) + L-serine + ATP = L-seryl-tRNA(Ser) + AMP + diphosphate + H(+)</text>
        <dbReference type="Rhea" id="RHEA:12292"/>
        <dbReference type="Rhea" id="RHEA-COMP:9669"/>
        <dbReference type="Rhea" id="RHEA-COMP:9703"/>
        <dbReference type="ChEBI" id="CHEBI:15378"/>
        <dbReference type="ChEBI" id="CHEBI:30616"/>
        <dbReference type="ChEBI" id="CHEBI:33019"/>
        <dbReference type="ChEBI" id="CHEBI:33384"/>
        <dbReference type="ChEBI" id="CHEBI:78442"/>
        <dbReference type="ChEBI" id="CHEBI:78533"/>
        <dbReference type="ChEBI" id="CHEBI:456215"/>
        <dbReference type="EC" id="6.1.1.11"/>
    </reaction>
</comment>
<dbReference type="Gene3D" id="3.30.930.10">
    <property type="entry name" value="Bira Bifunctional Protein, Domain 2"/>
    <property type="match status" value="1"/>
</dbReference>
<feature type="binding site" evidence="12 14">
    <location>
        <begin position="347"/>
        <end position="350"/>
    </location>
    <ligand>
        <name>ATP</name>
        <dbReference type="ChEBI" id="CHEBI:30616"/>
    </ligand>
</feature>
<dbReference type="AlphaFoldDB" id="A0A0F3PAJ4"/>
<dbReference type="Gene3D" id="1.10.287.40">
    <property type="entry name" value="Serine-tRNA synthetase, tRNA binding domain"/>
    <property type="match status" value="1"/>
</dbReference>
<gene>
    <name evidence="12 16" type="primary">serS</name>
    <name evidence="16" type="ORF">OTSTA716_0533</name>
</gene>
<dbReference type="Pfam" id="PF02403">
    <property type="entry name" value="Seryl_tRNA_N"/>
    <property type="match status" value="1"/>
</dbReference>
<dbReference type="InterPro" id="IPR045864">
    <property type="entry name" value="aa-tRNA-synth_II/BPL/LPL"/>
</dbReference>
<dbReference type="RefSeq" id="WP_045916765.1">
    <property type="nucleotide sequence ID" value="NZ_LAOA01000012.1"/>
</dbReference>
<sequence length="429" mass="48638">MLDIKWIRANPDKLDESLSKRGIDSVSKSIIHIDSEKRALISLIQKLQHERKEKSSSVAHIYDKSSTDFEEIQNDVKLINQKITELETSLLHHEKRLSEIMDNLPNLVADDVPYGTNSDMNKVLKECGTIQNIKFPKHHYEIGKNLGMMDFNTATKMSGSRFVILKHDLAKLERALINFMIDVHTTEFNFFEVSPPCLVKDHAMYNVGQLPKFADASFETTTGYRLIPTAEVPLTNIFANTTLLEEKLPIRLVAFTPCFRSEVGSAGKDVKGMLRMHQFGKVELFTIATPEESNREFEYLTTAAETILKKLCLPYRVVLLCSGDIGFAAHKTYDLEVWLPAQNCYREISSCSHFSSFQARRSLSKYRELCSKKVDFLHTINGSGLAVGRTIIAILENYQNSDGSVTIPEKLRNYMGGQKLITPLTETVF</sequence>
<comment type="subcellular location">
    <subcellularLocation>
        <location evidence="1 12">Cytoplasm</location>
    </subcellularLocation>
</comment>
<dbReference type="CDD" id="cd00770">
    <property type="entry name" value="SerRS_core"/>
    <property type="match status" value="1"/>
</dbReference>
<dbReference type="HAMAP" id="MF_00176">
    <property type="entry name" value="Ser_tRNA_synth_type1"/>
    <property type="match status" value="1"/>
</dbReference>
<evidence type="ECO:0000256" key="10">
    <source>
        <dbReference type="ARBA" id="ARBA00047929"/>
    </source>
</evidence>
<evidence type="ECO:0000256" key="2">
    <source>
        <dbReference type="ARBA" id="ARBA00005045"/>
    </source>
</evidence>
<reference evidence="16 17" key="1">
    <citation type="submission" date="2015-01" db="EMBL/GenBank/DDBJ databases">
        <title>Genome Sequencing of Rickettsiales.</title>
        <authorList>
            <person name="Daugherty S.C."/>
            <person name="Su Q."/>
            <person name="Abolude K."/>
            <person name="Beier-Sexton M."/>
            <person name="Carlyon J.A."/>
            <person name="Carter R."/>
            <person name="Day N.P."/>
            <person name="Dumler S.J."/>
            <person name="Dyachenko V."/>
            <person name="Godinez A."/>
            <person name="Kurtti T.J."/>
            <person name="Lichay M."/>
            <person name="Mullins K.E."/>
            <person name="Ott S."/>
            <person name="Pappas-Brown V."/>
            <person name="Paris D.H."/>
            <person name="Patel P."/>
            <person name="Richards A.L."/>
            <person name="Sadzewicz L."/>
            <person name="Sears K."/>
            <person name="Seidman D."/>
            <person name="Sengamalay N."/>
            <person name="Stenos J."/>
            <person name="Tallon L.J."/>
            <person name="Vincent G."/>
            <person name="Fraser C.M."/>
            <person name="Munderloh U."/>
            <person name="Dunning-Hotopp J.C."/>
        </authorList>
    </citation>
    <scope>NUCLEOTIDE SEQUENCE [LARGE SCALE GENOMIC DNA]</scope>
    <source>
        <strain evidence="16 17">TA716</strain>
    </source>
</reference>
<dbReference type="SUPFAM" id="SSF55681">
    <property type="entry name" value="Class II aaRS and biotin synthetases"/>
    <property type="match status" value="1"/>
</dbReference>
<comment type="domain">
    <text evidence="12">Consists of two distinct domains, a catalytic core and a N-terminal extension that is involved in tRNA binding.</text>
</comment>
<dbReference type="PIRSF" id="PIRSF001529">
    <property type="entry name" value="Ser-tRNA-synth_IIa"/>
    <property type="match status" value="1"/>
</dbReference>
<evidence type="ECO:0000259" key="15">
    <source>
        <dbReference type="PROSITE" id="PS50862"/>
    </source>
</evidence>
<evidence type="ECO:0000256" key="14">
    <source>
        <dbReference type="PIRSR" id="PIRSR001529-2"/>
    </source>
</evidence>
<dbReference type="Proteomes" id="UP000033671">
    <property type="component" value="Unassembled WGS sequence"/>
</dbReference>
<comment type="function">
    <text evidence="12">Catalyzes the attachment of serine to tRNA(Ser). Is also able to aminoacylate tRNA(Sec) with serine, to form the misacylated tRNA L-seryl-tRNA(Sec), which will be further converted into selenocysteinyl-tRNA(Sec).</text>
</comment>
<dbReference type="InterPro" id="IPR033729">
    <property type="entry name" value="SerRS_core"/>
</dbReference>
<dbReference type="GO" id="GO:0005524">
    <property type="term" value="F:ATP binding"/>
    <property type="evidence" value="ECO:0007669"/>
    <property type="project" value="UniProtKB-UniRule"/>
</dbReference>
<comment type="subunit">
    <text evidence="12">Homodimer. The tRNA molecule binds across the dimer.</text>
</comment>
<comment type="caution">
    <text evidence="12">Lacks conserved residue(s) required for the propagation of feature annotation.</text>
</comment>
<name>A0A0F3PAJ4_ORITS</name>
<dbReference type="EMBL" id="LAOA01000012">
    <property type="protein sequence ID" value="KJV76931.1"/>
    <property type="molecule type" value="Genomic_DNA"/>
</dbReference>
<feature type="binding site" evidence="12 14">
    <location>
        <begin position="260"/>
        <end position="262"/>
    </location>
    <ligand>
        <name>ATP</name>
        <dbReference type="ChEBI" id="CHEBI:30616"/>
    </ligand>
</feature>